<gene>
    <name evidence="7" type="ORF">RMAR00112_LOCUS10586</name>
</gene>
<dbReference type="InterPro" id="IPR031790">
    <property type="entry name" value="Znf-NOSIP"/>
</dbReference>
<evidence type="ECO:0000256" key="1">
    <source>
        <dbReference type="ARBA" id="ARBA00004123"/>
    </source>
</evidence>
<dbReference type="GO" id="GO:0061630">
    <property type="term" value="F:ubiquitin protein ligase activity"/>
    <property type="evidence" value="ECO:0007669"/>
    <property type="project" value="InterPro"/>
</dbReference>
<dbReference type="AlphaFoldDB" id="A0A7S2ZJZ2"/>
<name>A0A7S2ZJZ2_9RHOD</name>
<dbReference type="InterPro" id="IPR013083">
    <property type="entry name" value="Znf_RING/FYVE/PHD"/>
</dbReference>
<feature type="domain" description="Nitric oxide synthase-interacting protein zinc-finger" evidence="6">
    <location>
        <begin position="4"/>
        <end position="74"/>
    </location>
</feature>
<reference evidence="7" key="1">
    <citation type="submission" date="2021-01" db="EMBL/GenBank/DDBJ databases">
        <authorList>
            <person name="Corre E."/>
            <person name="Pelletier E."/>
            <person name="Niang G."/>
            <person name="Scheremetjew M."/>
            <person name="Finn R."/>
            <person name="Kale V."/>
            <person name="Holt S."/>
            <person name="Cochrane G."/>
            <person name="Meng A."/>
            <person name="Brown T."/>
            <person name="Cohen L."/>
        </authorList>
    </citation>
    <scope>NUCLEOTIDE SEQUENCE</scope>
    <source>
        <strain evidence="7">CCMP 769</strain>
    </source>
</reference>
<dbReference type="Gene3D" id="3.30.40.10">
    <property type="entry name" value="Zinc/RING finger domain, C3HC4 (zinc finger)"/>
    <property type="match status" value="2"/>
</dbReference>
<dbReference type="Pfam" id="PF15906">
    <property type="entry name" value="zf-NOSIP"/>
    <property type="match status" value="1"/>
</dbReference>
<dbReference type="InterPro" id="IPR016818">
    <property type="entry name" value="NOSIP"/>
</dbReference>
<evidence type="ECO:0000256" key="2">
    <source>
        <dbReference type="ARBA" id="ARBA00008126"/>
    </source>
</evidence>
<feature type="region of interest" description="Disordered" evidence="5">
    <location>
        <begin position="89"/>
        <end position="137"/>
    </location>
</feature>
<feature type="region of interest" description="Disordered" evidence="5">
    <location>
        <begin position="155"/>
        <end position="174"/>
    </location>
</feature>
<evidence type="ECO:0000256" key="3">
    <source>
        <dbReference type="ARBA" id="ARBA00023242"/>
    </source>
</evidence>
<accession>A0A7S2ZJZ2</accession>
<dbReference type="EMBL" id="HBHW01013597">
    <property type="protein sequence ID" value="CAE0042618.1"/>
    <property type="molecule type" value="Transcribed_RNA"/>
</dbReference>
<dbReference type="SUPFAM" id="SSF57850">
    <property type="entry name" value="RING/U-box"/>
    <property type="match status" value="2"/>
</dbReference>
<dbReference type="PIRSF" id="PIRSF023577">
    <property type="entry name" value="ENOS_interacting"/>
    <property type="match status" value="1"/>
</dbReference>
<proteinExistence type="inferred from homology"/>
<evidence type="ECO:0000313" key="7">
    <source>
        <dbReference type="EMBL" id="CAE0042618.1"/>
    </source>
</evidence>
<dbReference type="PANTHER" id="PTHR13063">
    <property type="entry name" value="ENOS INTERACTING PROTEIN"/>
    <property type="match status" value="1"/>
</dbReference>
<dbReference type="PANTHER" id="PTHR13063:SF10">
    <property type="entry name" value="NITRIC OXIDE SYNTHASE-INTERACTING PROTEIN"/>
    <property type="match status" value="1"/>
</dbReference>
<sequence>MTRHSKNNTDGAVFTYHEKKEAGFGSKSQRVGADSVREFDCCCLSLQPCRDPMVSPDGYLFDKEYIYQNLLKQKKKIKALTKEWEEQEARAQADNEDKREKQREHDVEEFSRLETGSRSRMKQGEDGPRTTGVTSHGLDVTNKLQFNFWLPTNTPDAGSQRIRKPDPKTKNPISKKPLRVKELVAVKFTPVSNKANRTTEEEKKFGRYMCPVCSRTLTNSVKSGVIRTSGTVICSECIARFVEKEKIDPISGKPLDFKKDIIFLKSGGTAYAASKGDEKKVAEKYMPAMRV</sequence>
<evidence type="ECO:0000259" key="6">
    <source>
        <dbReference type="Pfam" id="PF15906"/>
    </source>
</evidence>
<comment type="similarity">
    <text evidence="2 4">Belongs to the NOSIP family.</text>
</comment>
<comment type="subcellular location">
    <subcellularLocation>
        <location evidence="1 4">Nucleus</location>
    </subcellularLocation>
</comment>
<protein>
    <recommendedName>
        <fullName evidence="6">Nitric oxide synthase-interacting protein zinc-finger domain-containing protein</fullName>
    </recommendedName>
</protein>
<dbReference type="GO" id="GO:0005634">
    <property type="term" value="C:nucleus"/>
    <property type="evidence" value="ECO:0007669"/>
    <property type="project" value="UniProtKB-SubCell"/>
</dbReference>
<feature type="compositionally biased region" description="Basic and acidic residues" evidence="5">
    <location>
        <begin position="89"/>
        <end position="128"/>
    </location>
</feature>
<keyword evidence="3 4" id="KW-0539">Nucleus</keyword>
<evidence type="ECO:0000256" key="4">
    <source>
        <dbReference type="PIRNR" id="PIRNR023577"/>
    </source>
</evidence>
<evidence type="ECO:0000256" key="5">
    <source>
        <dbReference type="SAM" id="MobiDB-lite"/>
    </source>
</evidence>
<organism evidence="7">
    <name type="scientific">Rhodosorus marinus</name>
    <dbReference type="NCBI Taxonomy" id="101924"/>
    <lineage>
        <taxon>Eukaryota</taxon>
        <taxon>Rhodophyta</taxon>
        <taxon>Stylonematophyceae</taxon>
        <taxon>Stylonematales</taxon>
        <taxon>Stylonemataceae</taxon>
        <taxon>Rhodosorus</taxon>
    </lineage>
</organism>
<dbReference type="CDD" id="cd16661">
    <property type="entry name" value="RING-Ubox1_NOSIP"/>
    <property type="match status" value="1"/>
</dbReference>